<reference evidence="10 11" key="1">
    <citation type="journal article" date="2020" name="Insects">
        <title>Bacteria Belonging to Pseudomonas typographi sp. nov. from the Bark Beetle Ips typographus Have Genomic Potential to Aid in the Host Ecology.</title>
        <authorList>
            <person name="Peral-Aranega E."/>
            <person name="Saati-Santamaria Z."/>
            <person name="Kolarik M."/>
            <person name="Rivas R."/>
            <person name="Garcia-Fraile P."/>
        </authorList>
    </citation>
    <scope>NUCLEOTIDE SEQUENCE [LARGE SCALE GENOMIC DNA]</scope>
    <source>
        <strain evidence="10 11">CA3A</strain>
    </source>
</reference>
<sequence length="598" mass="67340">MGSRNTAPVTHRRVNWAGLGWMFLFFWYFSGVAQLLIIQAGVAGWKGMVQASMVTLLWMVPLLLFPARTRLLAGVLGIILWVSSLAGLGYFLIYGQEFSQSVIFIMFDSNMQESSEYLGHYFSWSIVAVIVAYSLGGLLLWTRVRPVYLPRKALVACCVLFLGVSVGYNAVHQYFKRATVKLAAAKFEENIEAAAPWQIVVGYHQYRQQLDEMSKMLATQAHIPPLKNLTDQHAGQRSTLVLVIGESTTRQRMSLYGYGRPTTPNLDQIRSQLQVFDNVIAPRPYTIETLQQLLTFADEEHPDLYLSTPTLVSVMKQAGYKTYWITNQQTMTKRNTMLTLFSKQADVQTYLNNNRDQNETSQYDGDVLDPFSKALADDAPRKFIVIHLLGTHMSYHYRYPPTYDYFKDRSGVPANVTDDQLAVYNSYDNAVRYNDYVVSSLIKRFSNTDPNGLLLYLSDHGESVYDPVAPKVLGRNEAAPTRPMYTVPFIVWSSPSWKAAQANLPLDGAYLHRPYSTSHFIHTWADLAGLRFDEFAPSQSLVNADYKQGRLLIGNPHTPSGLRDFNSLPIDPLQAPAAQVAQHKNDPAPGTVPKTAND</sequence>
<dbReference type="InterPro" id="IPR017850">
    <property type="entry name" value="Alkaline_phosphatase_core_sf"/>
</dbReference>
<evidence type="ECO:0000256" key="8">
    <source>
        <dbReference type="SAM" id="Phobius"/>
    </source>
</evidence>
<evidence type="ECO:0000313" key="11">
    <source>
        <dbReference type="Proteomes" id="UP000805841"/>
    </source>
</evidence>
<dbReference type="SUPFAM" id="SSF53649">
    <property type="entry name" value="Alkaline phosphatase-like"/>
    <property type="match status" value="1"/>
</dbReference>
<evidence type="ECO:0000313" key="10">
    <source>
        <dbReference type="EMBL" id="MBD1601774.1"/>
    </source>
</evidence>
<dbReference type="Proteomes" id="UP000805841">
    <property type="component" value="Unassembled WGS sequence"/>
</dbReference>
<dbReference type="InterPro" id="IPR058130">
    <property type="entry name" value="PEA_transf_C"/>
</dbReference>
<feature type="region of interest" description="Disordered" evidence="7">
    <location>
        <begin position="575"/>
        <end position="598"/>
    </location>
</feature>
<dbReference type="PANTHER" id="PTHR30443:SF2">
    <property type="entry name" value="PHOSPHOETHANOLAMINE TRANSFERASE EPTC"/>
    <property type="match status" value="1"/>
</dbReference>
<dbReference type="Pfam" id="PF00884">
    <property type="entry name" value="Sulfatase"/>
    <property type="match status" value="1"/>
</dbReference>
<evidence type="ECO:0000256" key="5">
    <source>
        <dbReference type="ARBA" id="ARBA00022989"/>
    </source>
</evidence>
<dbReference type="PANTHER" id="PTHR30443">
    <property type="entry name" value="INNER MEMBRANE PROTEIN"/>
    <property type="match status" value="1"/>
</dbReference>
<evidence type="ECO:0000256" key="1">
    <source>
        <dbReference type="ARBA" id="ARBA00004651"/>
    </source>
</evidence>
<dbReference type="InterPro" id="IPR000917">
    <property type="entry name" value="Sulfatase_N"/>
</dbReference>
<name>A0ABR7Z897_9PSED</name>
<evidence type="ECO:0000259" key="9">
    <source>
        <dbReference type="Pfam" id="PF00884"/>
    </source>
</evidence>
<comment type="caution">
    <text evidence="10">The sequence shown here is derived from an EMBL/GenBank/DDBJ whole genome shotgun (WGS) entry which is preliminary data.</text>
</comment>
<feature type="transmembrane region" description="Helical" evidence="8">
    <location>
        <begin position="153"/>
        <end position="171"/>
    </location>
</feature>
<keyword evidence="4 8" id="KW-0812">Transmembrane</keyword>
<keyword evidence="11" id="KW-1185">Reference proteome</keyword>
<dbReference type="Gene3D" id="3.40.720.10">
    <property type="entry name" value="Alkaline Phosphatase, subunit A"/>
    <property type="match status" value="1"/>
</dbReference>
<comment type="subcellular location">
    <subcellularLocation>
        <location evidence="1">Cell membrane</location>
        <topology evidence="1">Multi-pass membrane protein</topology>
    </subcellularLocation>
</comment>
<protein>
    <submittedName>
        <fullName evidence="10">Phosphoethanolamine transferase CptA</fullName>
    </submittedName>
</protein>
<feature type="transmembrane region" description="Helical" evidence="8">
    <location>
        <begin position="121"/>
        <end position="141"/>
    </location>
</feature>
<evidence type="ECO:0000256" key="3">
    <source>
        <dbReference type="ARBA" id="ARBA00022679"/>
    </source>
</evidence>
<dbReference type="InterPro" id="IPR040423">
    <property type="entry name" value="PEA_transferase"/>
</dbReference>
<gene>
    <name evidence="10" type="primary">cptA</name>
    <name evidence="10" type="ORF">HAQ05_24145</name>
</gene>
<keyword evidence="3 10" id="KW-0808">Transferase</keyword>
<dbReference type="CDD" id="cd16017">
    <property type="entry name" value="LptA"/>
    <property type="match status" value="1"/>
</dbReference>
<dbReference type="GO" id="GO:0016740">
    <property type="term" value="F:transferase activity"/>
    <property type="evidence" value="ECO:0007669"/>
    <property type="project" value="UniProtKB-KW"/>
</dbReference>
<feature type="domain" description="Sulfatase N-terminal" evidence="9">
    <location>
        <begin position="239"/>
        <end position="529"/>
    </location>
</feature>
<keyword evidence="5 8" id="KW-1133">Transmembrane helix</keyword>
<evidence type="ECO:0000256" key="7">
    <source>
        <dbReference type="SAM" id="MobiDB-lite"/>
    </source>
</evidence>
<proteinExistence type="predicted"/>
<feature type="transmembrane region" description="Helical" evidence="8">
    <location>
        <begin position="21"/>
        <end position="42"/>
    </location>
</feature>
<keyword evidence="2" id="KW-1003">Cell membrane</keyword>
<dbReference type="RefSeq" id="WP_190425680.1">
    <property type="nucleotide sequence ID" value="NZ_JAAOCA010000041.1"/>
</dbReference>
<evidence type="ECO:0000256" key="4">
    <source>
        <dbReference type="ARBA" id="ARBA00022692"/>
    </source>
</evidence>
<evidence type="ECO:0000256" key="2">
    <source>
        <dbReference type="ARBA" id="ARBA00022475"/>
    </source>
</evidence>
<dbReference type="NCBIfam" id="NF007933">
    <property type="entry name" value="PRK10649.1"/>
    <property type="match status" value="1"/>
</dbReference>
<evidence type="ECO:0000256" key="6">
    <source>
        <dbReference type="ARBA" id="ARBA00023136"/>
    </source>
</evidence>
<organism evidence="10 11">
    <name type="scientific">Pseudomonas typographi</name>
    <dbReference type="NCBI Taxonomy" id="2715964"/>
    <lineage>
        <taxon>Bacteria</taxon>
        <taxon>Pseudomonadati</taxon>
        <taxon>Pseudomonadota</taxon>
        <taxon>Gammaproteobacteria</taxon>
        <taxon>Pseudomonadales</taxon>
        <taxon>Pseudomonadaceae</taxon>
        <taxon>Pseudomonas</taxon>
    </lineage>
</organism>
<feature type="transmembrane region" description="Helical" evidence="8">
    <location>
        <begin position="48"/>
        <end position="65"/>
    </location>
</feature>
<accession>A0ABR7Z897</accession>
<dbReference type="EMBL" id="JAAOCA010000041">
    <property type="protein sequence ID" value="MBD1601774.1"/>
    <property type="molecule type" value="Genomic_DNA"/>
</dbReference>
<keyword evidence="6 8" id="KW-0472">Membrane</keyword>
<feature type="transmembrane region" description="Helical" evidence="8">
    <location>
        <begin position="72"/>
        <end position="93"/>
    </location>
</feature>